<feature type="transmembrane region" description="Helical" evidence="3">
    <location>
        <begin position="299"/>
        <end position="328"/>
    </location>
</feature>
<keyword evidence="1" id="KW-0175">Coiled coil</keyword>
<dbReference type="CDD" id="cd15843">
    <property type="entry name" value="R-SNARE"/>
    <property type="match status" value="1"/>
</dbReference>
<dbReference type="PROSITE" id="PS50892">
    <property type="entry name" value="V_SNARE"/>
    <property type="match status" value="1"/>
</dbReference>
<organism evidence="5 6">
    <name type="scientific">Chrysochromulina tobinii</name>
    <dbReference type="NCBI Taxonomy" id="1460289"/>
    <lineage>
        <taxon>Eukaryota</taxon>
        <taxon>Haptista</taxon>
        <taxon>Haptophyta</taxon>
        <taxon>Prymnesiophyceae</taxon>
        <taxon>Prymnesiales</taxon>
        <taxon>Chrysochromulinaceae</taxon>
        <taxon>Chrysochromulina</taxon>
    </lineage>
</organism>
<dbReference type="InterPro" id="IPR001388">
    <property type="entry name" value="Synaptobrevin-like"/>
</dbReference>
<evidence type="ECO:0000256" key="1">
    <source>
        <dbReference type="PROSITE-ProRule" id="PRU00290"/>
    </source>
</evidence>
<evidence type="ECO:0000259" key="4">
    <source>
        <dbReference type="PROSITE" id="PS50892"/>
    </source>
</evidence>
<dbReference type="GO" id="GO:0016192">
    <property type="term" value="P:vesicle-mediated transport"/>
    <property type="evidence" value="ECO:0007669"/>
    <property type="project" value="InterPro"/>
</dbReference>
<evidence type="ECO:0000313" key="6">
    <source>
        <dbReference type="Proteomes" id="UP000037460"/>
    </source>
</evidence>
<feature type="region of interest" description="Disordered" evidence="2">
    <location>
        <begin position="1"/>
        <end position="31"/>
    </location>
</feature>
<dbReference type="Gene3D" id="1.20.5.110">
    <property type="match status" value="1"/>
</dbReference>
<dbReference type="InterPro" id="IPR042855">
    <property type="entry name" value="V_SNARE_CC"/>
</dbReference>
<proteinExistence type="predicted"/>
<evidence type="ECO:0000256" key="3">
    <source>
        <dbReference type="SAM" id="Phobius"/>
    </source>
</evidence>
<comment type="caution">
    <text evidence="5">The sequence shown here is derived from an EMBL/GenBank/DDBJ whole genome shotgun (WGS) entry which is preliminary data.</text>
</comment>
<dbReference type="SUPFAM" id="SSF58038">
    <property type="entry name" value="SNARE fusion complex"/>
    <property type="match status" value="1"/>
</dbReference>
<protein>
    <submittedName>
        <fullName evidence="5">R-snare vamp72-family</fullName>
    </submittedName>
</protein>
<dbReference type="InterPro" id="IPR016444">
    <property type="entry name" value="Synaptobrevin/VAMP"/>
</dbReference>
<keyword evidence="3" id="KW-0472">Membrane</keyword>
<evidence type="ECO:0000313" key="5">
    <source>
        <dbReference type="EMBL" id="KOO35220.1"/>
    </source>
</evidence>
<keyword evidence="6" id="KW-1185">Reference proteome</keyword>
<gene>
    <name evidence="5" type="ORF">Ctob_012725</name>
</gene>
<name>A0A0M0K8R4_9EUKA</name>
<dbReference type="GO" id="GO:0016020">
    <property type="term" value="C:membrane"/>
    <property type="evidence" value="ECO:0007669"/>
    <property type="project" value="InterPro"/>
</dbReference>
<feature type="compositionally biased region" description="Polar residues" evidence="2">
    <location>
        <begin position="8"/>
        <end position="24"/>
    </location>
</feature>
<evidence type="ECO:0000256" key="2">
    <source>
        <dbReference type="SAM" id="MobiDB-lite"/>
    </source>
</evidence>
<sequence>MSRHTLDRSTASSDRYSTASSTGGNSDGGRLSEPLINPVGAGGSALEPLLYAAVICEGILLAEGALVEPSAVPALRAAALKMEKGLQRAVSFCSQIERVPRMMATVPLVTIHTLKRHGHAFVVIALTAFEAELASRLCEEAYSSFASAVQAKATCVPGCSQLCSRSLVSSAETGGAGSAPAGRIDWARLRGRGQRQPATPIGASESSVPDAAFGEQLRELMWQHSRPERIARYRRVVSLMQATEEVASVMEETVDRLLANSQNLDVLEDKSRWLLAQASAFQRSTREVQRGACWRSYKLSFLIGLGCTLAVTVLVLYVLQLTGVIHIFDG</sequence>
<dbReference type="PANTHER" id="PTHR45701">
    <property type="entry name" value="SYNAPTOBREVIN FAMILY MEMBER"/>
    <property type="match status" value="1"/>
</dbReference>
<feature type="domain" description="V-SNARE coiled-coil homology" evidence="4">
    <location>
        <begin position="235"/>
        <end position="295"/>
    </location>
</feature>
<keyword evidence="3" id="KW-1133">Transmembrane helix</keyword>
<accession>A0A0M0K8R4</accession>
<dbReference type="PRINTS" id="PR00219">
    <property type="entry name" value="SYNAPTOBREVN"/>
</dbReference>
<dbReference type="EMBL" id="JWZX01000942">
    <property type="protein sequence ID" value="KOO35220.1"/>
    <property type="molecule type" value="Genomic_DNA"/>
</dbReference>
<keyword evidence="3" id="KW-0812">Transmembrane</keyword>
<dbReference type="Pfam" id="PF00957">
    <property type="entry name" value="Synaptobrevin"/>
    <property type="match status" value="1"/>
</dbReference>
<reference evidence="6" key="1">
    <citation type="journal article" date="2015" name="PLoS Genet.">
        <title>Genome Sequence and Transcriptome Analyses of Chrysochromulina tobin: Metabolic Tools for Enhanced Algal Fitness in the Prominent Order Prymnesiales (Haptophyceae).</title>
        <authorList>
            <person name="Hovde B.T."/>
            <person name="Deodato C.R."/>
            <person name="Hunsperger H.M."/>
            <person name="Ryken S.A."/>
            <person name="Yost W."/>
            <person name="Jha R.K."/>
            <person name="Patterson J."/>
            <person name="Monnat R.J. Jr."/>
            <person name="Barlow S.B."/>
            <person name="Starkenburg S.R."/>
            <person name="Cattolico R.A."/>
        </authorList>
    </citation>
    <scope>NUCLEOTIDE SEQUENCE</scope>
    <source>
        <strain evidence="6">CCMP291</strain>
    </source>
</reference>
<dbReference type="AlphaFoldDB" id="A0A0M0K8R4"/>
<dbReference type="Proteomes" id="UP000037460">
    <property type="component" value="Unassembled WGS sequence"/>
</dbReference>